<dbReference type="InterPro" id="IPR017968">
    <property type="entry name" value="Acylphosphatase_CS"/>
</dbReference>
<comment type="similarity">
    <text evidence="2">Belongs to the acylphosphatase family.</text>
</comment>
<dbReference type="PROSITE" id="PS51160">
    <property type="entry name" value="ACYLPHOSPHATASE_3"/>
    <property type="match status" value="1"/>
</dbReference>
<comment type="caution">
    <text evidence="5">The sequence shown here is derived from an EMBL/GenBank/DDBJ whole genome shotgun (WGS) entry which is preliminary data.</text>
</comment>
<dbReference type="EMBL" id="CAVMBE010000022">
    <property type="protein sequence ID" value="CAK4003455.1"/>
    <property type="molecule type" value="Genomic_DNA"/>
</dbReference>
<dbReference type="InterPro" id="IPR036046">
    <property type="entry name" value="Acylphosphatase-like_dom_sf"/>
</dbReference>
<feature type="domain" description="Acylphosphatase-like" evidence="4">
    <location>
        <begin position="1"/>
        <end position="69"/>
    </location>
</feature>
<dbReference type="Gene3D" id="3.30.70.100">
    <property type="match status" value="1"/>
</dbReference>
<reference evidence="5" key="1">
    <citation type="submission" date="2023-11" db="EMBL/GenBank/DDBJ databases">
        <authorList>
            <person name="Alioto T."/>
            <person name="Alioto T."/>
            <person name="Gomez Garrido J."/>
        </authorList>
    </citation>
    <scope>NUCLEOTIDE SEQUENCE</scope>
</reference>
<feature type="compositionally biased region" description="Basic and acidic residues" evidence="3">
    <location>
        <begin position="47"/>
        <end position="64"/>
    </location>
</feature>
<feature type="region of interest" description="Disordered" evidence="3">
    <location>
        <begin position="1"/>
        <end position="26"/>
    </location>
</feature>
<evidence type="ECO:0000313" key="6">
    <source>
        <dbReference type="Proteomes" id="UP001296104"/>
    </source>
</evidence>
<organism evidence="5 6">
    <name type="scientific">Lecanosticta acicola</name>
    <dbReference type="NCBI Taxonomy" id="111012"/>
    <lineage>
        <taxon>Eukaryota</taxon>
        <taxon>Fungi</taxon>
        <taxon>Dikarya</taxon>
        <taxon>Ascomycota</taxon>
        <taxon>Pezizomycotina</taxon>
        <taxon>Dothideomycetes</taxon>
        <taxon>Dothideomycetidae</taxon>
        <taxon>Mycosphaerellales</taxon>
        <taxon>Mycosphaerellaceae</taxon>
        <taxon>Lecanosticta</taxon>
    </lineage>
</organism>
<evidence type="ECO:0000256" key="2">
    <source>
        <dbReference type="RuleBase" id="RU004168"/>
    </source>
</evidence>
<feature type="region of interest" description="Disordered" evidence="3">
    <location>
        <begin position="47"/>
        <end position="86"/>
    </location>
</feature>
<protein>
    <submittedName>
        <fullName evidence="5">Acylphosphatase</fullName>
    </submittedName>
</protein>
<evidence type="ECO:0000259" key="4">
    <source>
        <dbReference type="PROSITE" id="PS51160"/>
    </source>
</evidence>
<name>A0AAI9EAB0_9PEZI</name>
<dbReference type="InterPro" id="IPR001792">
    <property type="entry name" value="Acylphosphatase-like_dom"/>
</dbReference>
<evidence type="ECO:0000256" key="1">
    <source>
        <dbReference type="PROSITE-ProRule" id="PRU00520"/>
    </source>
</evidence>
<keyword evidence="6" id="KW-1185">Reference proteome</keyword>
<evidence type="ECO:0000256" key="3">
    <source>
        <dbReference type="SAM" id="MobiDB-lite"/>
    </source>
</evidence>
<accession>A0AAI9EAB0</accession>
<dbReference type="PROSITE" id="PS00151">
    <property type="entry name" value="ACYLPHOSPHATASE_2"/>
    <property type="match status" value="1"/>
</dbReference>
<comment type="caution">
    <text evidence="1">Lacks conserved residue(s) required for the propagation of feature annotation.</text>
</comment>
<dbReference type="Proteomes" id="UP001296104">
    <property type="component" value="Unassembled WGS sequence"/>
</dbReference>
<dbReference type="Pfam" id="PF00708">
    <property type="entry name" value="Acylphosphatase"/>
    <property type="match status" value="1"/>
</dbReference>
<evidence type="ECO:0000313" key="5">
    <source>
        <dbReference type="EMBL" id="CAK4003455.1"/>
    </source>
</evidence>
<dbReference type="AlphaFoldDB" id="A0AAI9EAB0"/>
<proteinExistence type="inferred from homology"/>
<sequence>MDKANGLKVTGFVRNSDDGSVVGEAQGPQDALDKFVQHLNTGPSAAEVHKVDQKDVSTRNDETKFNQNGDLKQRIKRKPRIQRPPIGRIRFVPSLKAATGLRLGPPDNTPYRLTPSFAFQRGGL</sequence>
<dbReference type="SUPFAM" id="SSF54975">
    <property type="entry name" value="Acylphosphatase/BLUF domain-like"/>
    <property type="match status" value="1"/>
</dbReference>
<gene>
    <name evidence="5" type="ORF">LECACI_7A004235</name>
</gene>